<dbReference type="EMBL" id="AKHW03002956">
    <property type="protein sequence ID" value="KYO36432.1"/>
    <property type="molecule type" value="Genomic_DNA"/>
</dbReference>
<dbReference type="AlphaFoldDB" id="A0A151NHZ2"/>
<dbReference type="Proteomes" id="UP000050525">
    <property type="component" value="Unassembled WGS sequence"/>
</dbReference>
<sequence length="112" mass="12706">MMQPSRASYASQIFLLHCEEVEQGGSQSLIHVYGACQGSWPFCVEKKRTKSADPTFFVGPAQNHDFHENHNFREKHKIVILCHTSTQAAAEKLQNSPRLSLLLFYGIWILSS</sequence>
<evidence type="ECO:0000313" key="1">
    <source>
        <dbReference type="EMBL" id="KYO36432.1"/>
    </source>
</evidence>
<evidence type="ECO:0000313" key="2">
    <source>
        <dbReference type="Proteomes" id="UP000050525"/>
    </source>
</evidence>
<gene>
    <name evidence="1" type="ORF">Y1Q_0024176</name>
</gene>
<organism evidence="1 2">
    <name type="scientific">Alligator mississippiensis</name>
    <name type="common">American alligator</name>
    <dbReference type="NCBI Taxonomy" id="8496"/>
    <lineage>
        <taxon>Eukaryota</taxon>
        <taxon>Metazoa</taxon>
        <taxon>Chordata</taxon>
        <taxon>Craniata</taxon>
        <taxon>Vertebrata</taxon>
        <taxon>Euteleostomi</taxon>
        <taxon>Archelosauria</taxon>
        <taxon>Archosauria</taxon>
        <taxon>Crocodylia</taxon>
        <taxon>Alligatoridae</taxon>
        <taxon>Alligatorinae</taxon>
        <taxon>Alligator</taxon>
    </lineage>
</organism>
<comment type="caution">
    <text evidence="1">The sequence shown here is derived from an EMBL/GenBank/DDBJ whole genome shotgun (WGS) entry which is preliminary data.</text>
</comment>
<name>A0A151NHZ2_ALLMI</name>
<protein>
    <submittedName>
        <fullName evidence="1">Uncharacterized protein</fullName>
    </submittedName>
</protein>
<reference evidence="1 2" key="1">
    <citation type="journal article" date="2012" name="Genome Biol.">
        <title>Sequencing three crocodilian genomes to illuminate the evolution of archosaurs and amniotes.</title>
        <authorList>
            <person name="St John J.A."/>
            <person name="Braun E.L."/>
            <person name="Isberg S.R."/>
            <person name="Miles L.G."/>
            <person name="Chong A.Y."/>
            <person name="Gongora J."/>
            <person name="Dalzell P."/>
            <person name="Moran C."/>
            <person name="Bed'hom B."/>
            <person name="Abzhanov A."/>
            <person name="Burgess S.C."/>
            <person name="Cooksey A.M."/>
            <person name="Castoe T.A."/>
            <person name="Crawford N.G."/>
            <person name="Densmore L.D."/>
            <person name="Drew J.C."/>
            <person name="Edwards S.V."/>
            <person name="Faircloth B.C."/>
            <person name="Fujita M.K."/>
            <person name="Greenwold M.J."/>
            <person name="Hoffmann F.G."/>
            <person name="Howard J.M."/>
            <person name="Iguchi T."/>
            <person name="Janes D.E."/>
            <person name="Khan S.Y."/>
            <person name="Kohno S."/>
            <person name="de Koning A.J."/>
            <person name="Lance S.L."/>
            <person name="McCarthy F.M."/>
            <person name="McCormack J.E."/>
            <person name="Merchant M.E."/>
            <person name="Peterson D.G."/>
            <person name="Pollock D.D."/>
            <person name="Pourmand N."/>
            <person name="Raney B.J."/>
            <person name="Roessler K.A."/>
            <person name="Sanford J.R."/>
            <person name="Sawyer R.H."/>
            <person name="Schmidt C.J."/>
            <person name="Triplett E.W."/>
            <person name="Tuberville T.D."/>
            <person name="Venegas-Anaya M."/>
            <person name="Howard J.T."/>
            <person name="Jarvis E.D."/>
            <person name="Guillette L.J.Jr."/>
            <person name="Glenn T.C."/>
            <person name="Green R.E."/>
            <person name="Ray D.A."/>
        </authorList>
    </citation>
    <scope>NUCLEOTIDE SEQUENCE [LARGE SCALE GENOMIC DNA]</scope>
    <source>
        <strain evidence="1">KSC_2009_1</strain>
    </source>
</reference>
<accession>A0A151NHZ2</accession>
<keyword evidence="2" id="KW-1185">Reference proteome</keyword>
<proteinExistence type="predicted"/>